<sequence>MPNPPPFSPLPSLPPTRPHLLEELLQRPVLGSVQPQPLPCPLGVQVHLPHRVPGGQGDGDVLQVLEVGLDRSQPPLGGAASIVQATALLQLALGQLQTAELVSYRLA</sequence>
<accession>A0A699YAP8</accession>
<gene>
    <name evidence="1" type="ORF">HaLaN_01066</name>
</gene>
<protein>
    <submittedName>
        <fullName evidence="1">Uncharacterized protein</fullName>
    </submittedName>
</protein>
<evidence type="ECO:0000313" key="2">
    <source>
        <dbReference type="Proteomes" id="UP000485058"/>
    </source>
</evidence>
<organism evidence="1 2">
    <name type="scientific">Haematococcus lacustris</name>
    <name type="common">Green alga</name>
    <name type="synonym">Haematococcus pluvialis</name>
    <dbReference type="NCBI Taxonomy" id="44745"/>
    <lineage>
        <taxon>Eukaryota</taxon>
        <taxon>Viridiplantae</taxon>
        <taxon>Chlorophyta</taxon>
        <taxon>core chlorophytes</taxon>
        <taxon>Chlorophyceae</taxon>
        <taxon>CS clade</taxon>
        <taxon>Chlamydomonadales</taxon>
        <taxon>Haematococcaceae</taxon>
        <taxon>Haematococcus</taxon>
    </lineage>
</organism>
<dbReference type="EMBL" id="BLLF01000039">
    <property type="protein sequence ID" value="GFH06435.1"/>
    <property type="molecule type" value="Genomic_DNA"/>
</dbReference>
<evidence type="ECO:0000313" key="1">
    <source>
        <dbReference type="EMBL" id="GFH06435.1"/>
    </source>
</evidence>
<dbReference type="AlphaFoldDB" id="A0A699YAP8"/>
<proteinExistence type="predicted"/>
<comment type="caution">
    <text evidence="1">The sequence shown here is derived from an EMBL/GenBank/DDBJ whole genome shotgun (WGS) entry which is preliminary data.</text>
</comment>
<dbReference type="Proteomes" id="UP000485058">
    <property type="component" value="Unassembled WGS sequence"/>
</dbReference>
<keyword evidence="2" id="KW-1185">Reference proteome</keyword>
<name>A0A699YAP8_HAELA</name>
<reference evidence="1 2" key="1">
    <citation type="submission" date="2020-02" db="EMBL/GenBank/DDBJ databases">
        <title>Draft genome sequence of Haematococcus lacustris strain NIES-144.</title>
        <authorList>
            <person name="Morimoto D."/>
            <person name="Nakagawa S."/>
            <person name="Yoshida T."/>
            <person name="Sawayama S."/>
        </authorList>
    </citation>
    <scope>NUCLEOTIDE SEQUENCE [LARGE SCALE GENOMIC DNA]</scope>
    <source>
        <strain evidence="1 2">NIES-144</strain>
    </source>
</reference>